<gene>
    <name evidence="2" type="ORF">J2S25_001067</name>
</gene>
<dbReference type="RefSeq" id="WP_307191427.1">
    <property type="nucleotide sequence ID" value="NZ_JAUSUN010000005.1"/>
</dbReference>
<accession>A0ABU0FT18</accession>
<dbReference type="Proteomes" id="UP001242313">
    <property type="component" value="Unassembled WGS sequence"/>
</dbReference>
<feature type="domain" description="Zona occludens toxin N-terminal" evidence="1">
    <location>
        <begin position="46"/>
        <end position="130"/>
    </location>
</feature>
<dbReference type="InterPro" id="IPR027417">
    <property type="entry name" value="P-loop_NTPase"/>
</dbReference>
<evidence type="ECO:0000313" key="2">
    <source>
        <dbReference type="EMBL" id="MDQ0412885.1"/>
    </source>
</evidence>
<name>A0ABU0FT18_9BACI</name>
<organism evidence="2 3">
    <name type="scientific">Mesobacillus stamsii</name>
    <dbReference type="NCBI Taxonomy" id="225347"/>
    <lineage>
        <taxon>Bacteria</taxon>
        <taxon>Bacillati</taxon>
        <taxon>Bacillota</taxon>
        <taxon>Bacilli</taxon>
        <taxon>Bacillales</taxon>
        <taxon>Bacillaceae</taxon>
        <taxon>Mesobacillus</taxon>
    </lineage>
</organism>
<comment type="caution">
    <text evidence="2">The sequence shown here is derived from an EMBL/GenBank/DDBJ whole genome shotgun (WGS) entry which is preliminary data.</text>
</comment>
<proteinExistence type="predicted"/>
<evidence type="ECO:0000313" key="3">
    <source>
        <dbReference type="Proteomes" id="UP001242313"/>
    </source>
</evidence>
<sequence length="210" mass="24209">MPHHIFIQGGLGGGKTFLMSLLAHYWKMKAEAQGAKIELFSNYGLENSFPISNYTDWYKVAEAQGSIVCWDEAQMAFSNRKWSKYGSTVATEVLMFTRKMKSLQIYCSPSINNVDSRIRQIVELLITTKHIPNKGFSLHFQDYQTGEFLHKQFIPQYKADKIFKLNLYDSFNMVQGFPLPSTEKQGEEFFMNLEEIHDKARGKSRKGLPV</sequence>
<dbReference type="Pfam" id="PF05707">
    <property type="entry name" value="Zot"/>
    <property type="match status" value="1"/>
</dbReference>
<evidence type="ECO:0000259" key="1">
    <source>
        <dbReference type="Pfam" id="PF05707"/>
    </source>
</evidence>
<dbReference type="SUPFAM" id="SSF52540">
    <property type="entry name" value="P-loop containing nucleoside triphosphate hydrolases"/>
    <property type="match status" value="1"/>
</dbReference>
<dbReference type="InterPro" id="IPR008900">
    <property type="entry name" value="Zot_N"/>
</dbReference>
<keyword evidence="3" id="KW-1185">Reference proteome</keyword>
<dbReference type="EMBL" id="JAUSUN010000005">
    <property type="protein sequence ID" value="MDQ0412885.1"/>
    <property type="molecule type" value="Genomic_DNA"/>
</dbReference>
<protein>
    <recommendedName>
        <fullName evidence="1">Zona occludens toxin N-terminal domain-containing protein</fullName>
    </recommendedName>
</protein>
<reference evidence="2 3" key="1">
    <citation type="submission" date="2023-07" db="EMBL/GenBank/DDBJ databases">
        <title>Genomic Encyclopedia of Type Strains, Phase IV (KMG-IV): sequencing the most valuable type-strain genomes for metagenomic binning, comparative biology and taxonomic classification.</title>
        <authorList>
            <person name="Goeker M."/>
        </authorList>
    </citation>
    <scope>NUCLEOTIDE SEQUENCE [LARGE SCALE GENOMIC DNA]</scope>
    <source>
        <strain evidence="2 3">DSM 19598</strain>
    </source>
</reference>
<dbReference type="Gene3D" id="3.40.50.300">
    <property type="entry name" value="P-loop containing nucleotide triphosphate hydrolases"/>
    <property type="match status" value="1"/>
</dbReference>